<proteinExistence type="predicted"/>
<dbReference type="PANTHER" id="PTHR42756">
    <property type="entry name" value="TRANSCRIPTIONAL REGULATOR, MARR"/>
    <property type="match status" value="1"/>
</dbReference>
<comment type="caution">
    <text evidence="5">The sequence shown here is derived from an EMBL/GenBank/DDBJ whole genome shotgun (WGS) entry which is preliminary data.</text>
</comment>
<evidence type="ECO:0000313" key="6">
    <source>
        <dbReference type="EMBL" id="MSC35104.1"/>
    </source>
</evidence>
<organism evidence="5 7">
    <name type="scientific">Holdemania massiliensis</name>
    <dbReference type="NCBI Taxonomy" id="1468449"/>
    <lineage>
        <taxon>Bacteria</taxon>
        <taxon>Bacillati</taxon>
        <taxon>Bacillota</taxon>
        <taxon>Erysipelotrichia</taxon>
        <taxon>Erysipelotrichales</taxon>
        <taxon>Erysipelotrichaceae</taxon>
        <taxon>Holdemania</taxon>
    </lineage>
</organism>
<evidence type="ECO:0000256" key="3">
    <source>
        <dbReference type="ARBA" id="ARBA00023163"/>
    </source>
</evidence>
<dbReference type="PRINTS" id="PR00598">
    <property type="entry name" value="HTHMARR"/>
</dbReference>
<dbReference type="Gene3D" id="1.10.10.10">
    <property type="entry name" value="Winged helix-like DNA-binding domain superfamily/Winged helix DNA-binding domain"/>
    <property type="match status" value="1"/>
</dbReference>
<evidence type="ECO:0000313" key="7">
    <source>
        <dbReference type="Proteomes" id="UP000433575"/>
    </source>
</evidence>
<keyword evidence="8" id="KW-1185">Reference proteome</keyword>
<dbReference type="RefSeq" id="WP_154240636.1">
    <property type="nucleotide sequence ID" value="NZ_AP031450.1"/>
</dbReference>
<accession>A0A6N7SBU7</accession>
<dbReference type="SUPFAM" id="SSF46785">
    <property type="entry name" value="Winged helix' DNA-binding domain"/>
    <property type="match status" value="1"/>
</dbReference>
<dbReference type="SMART" id="SM00347">
    <property type="entry name" value="HTH_MARR"/>
    <property type="match status" value="1"/>
</dbReference>
<keyword evidence="1" id="KW-0805">Transcription regulation</keyword>
<dbReference type="AlphaFoldDB" id="A0A6N7SBU7"/>
<dbReference type="InterPro" id="IPR036388">
    <property type="entry name" value="WH-like_DNA-bd_sf"/>
</dbReference>
<dbReference type="InterPro" id="IPR023187">
    <property type="entry name" value="Tscrpt_reg_MarR-type_CS"/>
</dbReference>
<dbReference type="InterPro" id="IPR000835">
    <property type="entry name" value="HTH_MarR-typ"/>
</dbReference>
<dbReference type="GO" id="GO:0003677">
    <property type="term" value="F:DNA binding"/>
    <property type="evidence" value="ECO:0007669"/>
    <property type="project" value="UniProtKB-KW"/>
</dbReference>
<dbReference type="PROSITE" id="PS01117">
    <property type="entry name" value="HTH_MARR_1"/>
    <property type="match status" value="1"/>
</dbReference>
<gene>
    <name evidence="6" type="ORF">GKD88_18475</name>
    <name evidence="5" type="ORF">GKE08_18565</name>
</gene>
<dbReference type="CDD" id="cd00090">
    <property type="entry name" value="HTH_ARSR"/>
    <property type="match status" value="1"/>
</dbReference>
<evidence type="ECO:0000313" key="5">
    <source>
        <dbReference type="EMBL" id="MSA91327.1"/>
    </source>
</evidence>
<dbReference type="GO" id="GO:0003700">
    <property type="term" value="F:DNA-binding transcription factor activity"/>
    <property type="evidence" value="ECO:0007669"/>
    <property type="project" value="InterPro"/>
</dbReference>
<dbReference type="Pfam" id="PF01047">
    <property type="entry name" value="MarR"/>
    <property type="match status" value="1"/>
</dbReference>
<name>A0A6N7SBU7_9FIRM</name>
<dbReference type="PANTHER" id="PTHR42756:SF1">
    <property type="entry name" value="TRANSCRIPTIONAL REPRESSOR OF EMRAB OPERON"/>
    <property type="match status" value="1"/>
</dbReference>
<evidence type="ECO:0000256" key="1">
    <source>
        <dbReference type="ARBA" id="ARBA00023015"/>
    </source>
</evidence>
<dbReference type="Proteomes" id="UP000480929">
    <property type="component" value="Unassembled WGS sequence"/>
</dbReference>
<keyword evidence="2" id="KW-0238">DNA-binding</keyword>
<evidence type="ECO:0000256" key="2">
    <source>
        <dbReference type="ARBA" id="ARBA00023125"/>
    </source>
</evidence>
<dbReference type="PROSITE" id="PS50995">
    <property type="entry name" value="HTH_MARR_2"/>
    <property type="match status" value="1"/>
</dbReference>
<dbReference type="OrthoDB" id="9808725at2"/>
<dbReference type="InterPro" id="IPR011991">
    <property type="entry name" value="ArsR-like_HTH"/>
</dbReference>
<keyword evidence="3" id="KW-0804">Transcription</keyword>
<feature type="domain" description="HTH marR-type" evidence="4">
    <location>
        <begin position="1"/>
        <end position="137"/>
    </location>
</feature>
<reference evidence="7 8" key="1">
    <citation type="journal article" date="2019" name="Nat. Med.">
        <title>A library of human gut bacterial isolates paired with longitudinal multiomics data enables mechanistic microbiome research.</title>
        <authorList>
            <person name="Poyet M."/>
            <person name="Groussin M."/>
            <person name="Gibbons S.M."/>
            <person name="Avila-Pacheco J."/>
            <person name="Jiang X."/>
            <person name="Kearney S.M."/>
            <person name="Perrotta A.R."/>
            <person name="Berdy B."/>
            <person name="Zhao S."/>
            <person name="Lieberman T.D."/>
            <person name="Swanson P.K."/>
            <person name="Smith M."/>
            <person name="Roesemann S."/>
            <person name="Alexander J.E."/>
            <person name="Rich S.A."/>
            <person name="Livny J."/>
            <person name="Vlamakis H."/>
            <person name="Clish C."/>
            <person name="Bullock K."/>
            <person name="Deik A."/>
            <person name="Scott J."/>
            <person name="Pierce K.A."/>
            <person name="Xavier R.J."/>
            <person name="Alm E.J."/>
        </authorList>
    </citation>
    <scope>NUCLEOTIDE SEQUENCE [LARGE SCALE GENOMIC DNA]</scope>
    <source>
        <strain evidence="5 7">BIOML-A4</strain>
        <strain evidence="6 8">BIOML-A5</strain>
    </source>
</reference>
<sequence>MKTYGGFLISQIRQLSGRTFEKILKEKGIDAFNGPQGRILYVLWEQGELSITDIARLTSLANTTLTGMLDRMEAQGLVVRIPDQHNRRRILIQLTPKARRLQDAYDEVSEKNNAIFYAGFTQSEIQQFEAMLKRILQNYEEESQHE</sequence>
<dbReference type="EMBL" id="WKPI01000056">
    <property type="protein sequence ID" value="MSC35104.1"/>
    <property type="molecule type" value="Genomic_DNA"/>
</dbReference>
<dbReference type="InterPro" id="IPR036390">
    <property type="entry name" value="WH_DNA-bd_sf"/>
</dbReference>
<protein>
    <submittedName>
        <fullName evidence="5">MarR family transcriptional regulator</fullName>
    </submittedName>
</protein>
<dbReference type="Proteomes" id="UP000433575">
    <property type="component" value="Unassembled WGS sequence"/>
</dbReference>
<dbReference type="EMBL" id="WKPJ01000053">
    <property type="protein sequence ID" value="MSA91327.1"/>
    <property type="molecule type" value="Genomic_DNA"/>
</dbReference>
<evidence type="ECO:0000313" key="8">
    <source>
        <dbReference type="Proteomes" id="UP000480929"/>
    </source>
</evidence>
<evidence type="ECO:0000259" key="4">
    <source>
        <dbReference type="PROSITE" id="PS50995"/>
    </source>
</evidence>